<evidence type="ECO:0000313" key="6">
    <source>
        <dbReference type="EMBL" id="CAF0723577.1"/>
    </source>
</evidence>
<comment type="subcellular location">
    <subcellularLocation>
        <location evidence="4">Nucleus</location>
    </subcellularLocation>
</comment>
<evidence type="ECO:0000256" key="1">
    <source>
        <dbReference type="ARBA" id="ARBA00023125"/>
    </source>
</evidence>
<dbReference type="PROSITE" id="PS50071">
    <property type="entry name" value="HOMEOBOX_2"/>
    <property type="match status" value="1"/>
</dbReference>
<protein>
    <recommendedName>
        <fullName evidence="5">Homeobox domain-containing protein</fullName>
    </recommendedName>
</protein>
<evidence type="ECO:0000259" key="5">
    <source>
        <dbReference type="PROSITE" id="PS50071"/>
    </source>
</evidence>
<dbReference type="SUPFAM" id="SSF46689">
    <property type="entry name" value="Homeodomain-like"/>
    <property type="match status" value="1"/>
</dbReference>
<comment type="caution">
    <text evidence="6">The sequence shown here is derived from an EMBL/GenBank/DDBJ whole genome shotgun (WGS) entry which is preliminary data.</text>
</comment>
<sequence length="255" mass="30275">MEQNNYFLENSCNYQNAYYHSNSYLNSDSQNYDYTSYYNWYNNYQNQLNLNQSQCPSTYPYQTEFSYSVPSSNYSFDNSNSFNSSNSLYYTNTNSDSSNISYNFSNSSADESSIQMDRDQTDNIYFNNNIEIIHPKVYEQEKEQEKVSKKNSFKLSRKQQLPDIAIDIMNDWFEDHINNPYPTLDEKEKMAKQSGITVKQVTAWFSNRRNRSQNTKPKRIKRAIEQEMNEIANELAYNPNKVEVIEKLRRTLLNQ</sequence>
<dbReference type="Proteomes" id="UP000663879">
    <property type="component" value="Unassembled WGS sequence"/>
</dbReference>
<dbReference type="GO" id="GO:0005634">
    <property type="term" value="C:nucleus"/>
    <property type="evidence" value="ECO:0007669"/>
    <property type="project" value="UniProtKB-SubCell"/>
</dbReference>
<dbReference type="EMBL" id="CAJNOC010000180">
    <property type="protein sequence ID" value="CAF0723577.1"/>
    <property type="molecule type" value="Genomic_DNA"/>
</dbReference>
<keyword evidence="7" id="KW-1185">Reference proteome</keyword>
<organism evidence="6 7">
    <name type="scientific">Brachionus calyciflorus</name>
    <dbReference type="NCBI Taxonomy" id="104777"/>
    <lineage>
        <taxon>Eukaryota</taxon>
        <taxon>Metazoa</taxon>
        <taxon>Spiralia</taxon>
        <taxon>Gnathifera</taxon>
        <taxon>Rotifera</taxon>
        <taxon>Eurotatoria</taxon>
        <taxon>Monogononta</taxon>
        <taxon>Pseudotrocha</taxon>
        <taxon>Ploima</taxon>
        <taxon>Brachionidae</taxon>
        <taxon>Brachionus</taxon>
    </lineage>
</organism>
<feature type="DNA-binding region" description="Homeobox" evidence="4">
    <location>
        <begin position="154"/>
        <end position="216"/>
    </location>
</feature>
<dbReference type="Pfam" id="PF05920">
    <property type="entry name" value="Homeobox_KN"/>
    <property type="match status" value="1"/>
</dbReference>
<evidence type="ECO:0000256" key="4">
    <source>
        <dbReference type="PROSITE-ProRule" id="PRU00108"/>
    </source>
</evidence>
<dbReference type="PANTHER" id="PTHR11850">
    <property type="entry name" value="HOMEOBOX PROTEIN TRANSCRIPTION FACTORS"/>
    <property type="match status" value="1"/>
</dbReference>
<dbReference type="Gene3D" id="1.10.10.60">
    <property type="entry name" value="Homeodomain-like"/>
    <property type="match status" value="1"/>
</dbReference>
<dbReference type="GO" id="GO:0003677">
    <property type="term" value="F:DNA binding"/>
    <property type="evidence" value="ECO:0007669"/>
    <property type="project" value="UniProtKB-UniRule"/>
</dbReference>
<dbReference type="InterPro" id="IPR009057">
    <property type="entry name" value="Homeodomain-like_sf"/>
</dbReference>
<reference evidence="6" key="1">
    <citation type="submission" date="2021-02" db="EMBL/GenBank/DDBJ databases">
        <authorList>
            <person name="Nowell W R."/>
        </authorList>
    </citation>
    <scope>NUCLEOTIDE SEQUENCE</scope>
    <source>
        <strain evidence="6">Ploen Becks lab</strain>
    </source>
</reference>
<dbReference type="SMART" id="SM00389">
    <property type="entry name" value="HOX"/>
    <property type="match status" value="1"/>
</dbReference>
<dbReference type="InterPro" id="IPR008422">
    <property type="entry name" value="KN_HD"/>
</dbReference>
<name>A0A813MPX4_9BILA</name>
<evidence type="ECO:0000256" key="3">
    <source>
        <dbReference type="ARBA" id="ARBA00023242"/>
    </source>
</evidence>
<gene>
    <name evidence="6" type="ORF">OXX778_LOCUS2342</name>
</gene>
<feature type="domain" description="Homeobox" evidence="5">
    <location>
        <begin position="152"/>
        <end position="215"/>
    </location>
</feature>
<keyword evidence="2 4" id="KW-0371">Homeobox</keyword>
<dbReference type="InterPro" id="IPR050224">
    <property type="entry name" value="TALE_homeobox"/>
</dbReference>
<dbReference type="InterPro" id="IPR001356">
    <property type="entry name" value="HD"/>
</dbReference>
<keyword evidence="3 4" id="KW-0539">Nucleus</keyword>
<evidence type="ECO:0000256" key="2">
    <source>
        <dbReference type="ARBA" id="ARBA00023155"/>
    </source>
</evidence>
<proteinExistence type="predicted"/>
<dbReference type="GO" id="GO:0006355">
    <property type="term" value="P:regulation of DNA-templated transcription"/>
    <property type="evidence" value="ECO:0007669"/>
    <property type="project" value="InterPro"/>
</dbReference>
<accession>A0A813MPX4</accession>
<dbReference type="AlphaFoldDB" id="A0A813MPX4"/>
<dbReference type="OrthoDB" id="4187154at2759"/>
<evidence type="ECO:0000313" key="7">
    <source>
        <dbReference type="Proteomes" id="UP000663879"/>
    </source>
</evidence>
<dbReference type="CDD" id="cd00086">
    <property type="entry name" value="homeodomain"/>
    <property type="match status" value="1"/>
</dbReference>
<keyword evidence="1 4" id="KW-0238">DNA-binding</keyword>